<proteinExistence type="inferred from homology"/>
<dbReference type="HOGENOM" id="CLU_051579_0_0_1"/>
<dbReference type="Pfam" id="PF01762">
    <property type="entry name" value="Galactosyl_T"/>
    <property type="match status" value="1"/>
</dbReference>
<keyword evidence="12 13" id="KW-0464">Manganese</keyword>
<keyword evidence="6" id="KW-0808">Transferase</keyword>
<evidence type="ECO:0000313" key="15">
    <source>
        <dbReference type="Proteomes" id="UP000026962"/>
    </source>
</evidence>
<dbReference type="AlphaFoldDB" id="A0A0E0L5F3"/>
<reference evidence="14" key="2">
    <citation type="submission" date="2018-05" db="EMBL/GenBank/DDBJ databases">
        <title>OpunRS2 (Oryza punctata Reference Sequence Version 2).</title>
        <authorList>
            <person name="Zhang J."/>
            <person name="Kudrna D."/>
            <person name="Lee S."/>
            <person name="Talag J."/>
            <person name="Welchert J."/>
            <person name="Wing R.A."/>
        </authorList>
    </citation>
    <scope>NUCLEOTIDE SEQUENCE [LARGE SCALE GENOMIC DNA]</scope>
</reference>
<accession>A0A0E0L5F3</accession>
<dbReference type="Proteomes" id="UP000026962">
    <property type="component" value="Chromosome 5"/>
</dbReference>
<protein>
    <recommendedName>
        <fullName evidence="13">Hexosyltransferase</fullName>
        <ecNumber evidence="13">2.4.1.-</ecNumber>
    </recommendedName>
</protein>
<keyword evidence="15" id="KW-1185">Reference proteome</keyword>
<dbReference type="FunFam" id="3.90.550.50:FF:000053">
    <property type="entry name" value="Hexosyltransferase"/>
    <property type="match status" value="1"/>
</dbReference>
<keyword evidence="11 13" id="KW-0472">Membrane</keyword>
<dbReference type="SUPFAM" id="SSF53448">
    <property type="entry name" value="Nucleotide-diphospho-sugar transferases"/>
    <property type="match status" value="1"/>
</dbReference>
<evidence type="ECO:0000256" key="4">
    <source>
        <dbReference type="ARBA" id="ARBA00008661"/>
    </source>
</evidence>
<dbReference type="EnsemblPlants" id="OPUNC05G22570.1">
    <property type="protein sequence ID" value="OPUNC05G22570.1"/>
    <property type="gene ID" value="OPUNC05G22570"/>
</dbReference>
<evidence type="ECO:0000256" key="5">
    <source>
        <dbReference type="ARBA" id="ARBA00022676"/>
    </source>
</evidence>
<dbReference type="Gramene" id="OPUNC05G22570.1">
    <property type="protein sequence ID" value="OPUNC05G22570.1"/>
    <property type="gene ID" value="OPUNC05G22570"/>
</dbReference>
<evidence type="ECO:0000256" key="7">
    <source>
        <dbReference type="ARBA" id="ARBA00022692"/>
    </source>
</evidence>
<feature type="transmembrane region" description="Helical" evidence="13">
    <location>
        <begin position="20"/>
        <end position="41"/>
    </location>
</feature>
<evidence type="ECO:0000313" key="14">
    <source>
        <dbReference type="EnsemblPlants" id="OPUNC05G22570.1"/>
    </source>
</evidence>
<reference evidence="14" key="1">
    <citation type="submission" date="2015-04" db="UniProtKB">
        <authorList>
            <consortium name="EnsemblPlants"/>
        </authorList>
    </citation>
    <scope>IDENTIFICATION</scope>
</reference>
<dbReference type="InterPro" id="IPR002659">
    <property type="entry name" value="Glyco_trans_31"/>
</dbReference>
<dbReference type="UniPathway" id="UPA00378"/>
<dbReference type="OMA" id="DSCFRHG"/>
<evidence type="ECO:0000256" key="2">
    <source>
        <dbReference type="ARBA" id="ARBA00004323"/>
    </source>
</evidence>
<dbReference type="STRING" id="4537.A0A0E0L5F3"/>
<evidence type="ECO:0000256" key="12">
    <source>
        <dbReference type="ARBA" id="ARBA00023211"/>
    </source>
</evidence>
<evidence type="ECO:0000256" key="1">
    <source>
        <dbReference type="ARBA" id="ARBA00001936"/>
    </source>
</evidence>
<evidence type="ECO:0000256" key="6">
    <source>
        <dbReference type="ARBA" id="ARBA00022679"/>
    </source>
</evidence>
<evidence type="ECO:0000256" key="10">
    <source>
        <dbReference type="ARBA" id="ARBA00023034"/>
    </source>
</evidence>
<dbReference type="PANTHER" id="PTHR11214">
    <property type="entry name" value="BETA-1,3-N-ACETYLGLUCOSAMINYLTRANSFERASE"/>
    <property type="match status" value="1"/>
</dbReference>
<comment type="subcellular location">
    <subcellularLocation>
        <location evidence="2 13">Golgi apparatus membrane</location>
        <topology evidence="2 13">Single-pass type II membrane protein</topology>
    </subcellularLocation>
</comment>
<dbReference type="GO" id="GO:0016758">
    <property type="term" value="F:hexosyltransferase activity"/>
    <property type="evidence" value="ECO:0007669"/>
    <property type="project" value="InterPro"/>
</dbReference>
<keyword evidence="10 13" id="KW-0333">Golgi apparatus</keyword>
<keyword evidence="7 13" id="KW-0812">Transmembrane</keyword>
<sequence>MSSSSTLYKQLGLGAGSPVSASHLLLVVLGTGFLALTVFVVHPNEFRIQSFFSGRCGRPGTDAASAAVAASLAKNVTGGTRDAAATAAWAPDDVRVLIGIQTLPSKYERRNLLRTIYSLQAREQPSLAGSVDVRFVFCNVTSPVDAVLVSLEVIRHGDIIVLDCAENMDNGKTYTFFSTVARAFNTSDGEGSGSPAPPRYDYVMKADDDTYLRLPALVDSLRGAARRDAYYGLQMPCDRENFYPFPPFMSGMGYALSWDLVQWVATAEESRRDRVGPEDMWTGRWLNLAGKAKNRYDMAPRMYNYRGGSPPSCFRRDFAPDTIAVHMLKDAARWAETLRYFNATAALRASHL</sequence>
<dbReference type="Gene3D" id="3.90.550.50">
    <property type="match status" value="1"/>
</dbReference>
<comment type="similarity">
    <text evidence="4 13">Belongs to the glycosyltransferase 31 family.</text>
</comment>
<dbReference type="GO" id="GO:0000139">
    <property type="term" value="C:Golgi membrane"/>
    <property type="evidence" value="ECO:0007669"/>
    <property type="project" value="UniProtKB-SubCell"/>
</dbReference>
<name>A0A0E0L5F3_ORYPU</name>
<dbReference type="InterPro" id="IPR029044">
    <property type="entry name" value="Nucleotide-diphossugar_trans"/>
</dbReference>
<evidence type="ECO:0000256" key="13">
    <source>
        <dbReference type="RuleBase" id="RU363063"/>
    </source>
</evidence>
<keyword evidence="9 13" id="KW-1133">Transmembrane helix</keyword>
<evidence type="ECO:0000256" key="8">
    <source>
        <dbReference type="ARBA" id="ARBA00022968"/>
    </source>
</evidence>
<dbReference type="PANTHER" id="PTHR11214:SF135">
    <property type="entry name" value="HEXOSYLTRANSFERASE"/>
    <property type="match status" value="1"/>
</dbReference>
<comment type="cofactor">
    <cofactor evidence="1 13">
        <name>Mn(2+)</name>
        <dbReference type="ChEBI" id="CHEBI:29035"/>
    </cofactor>
</comment>
<comment type="pathway">
    <text evidence="3">Protein modification; protein glycosylation.</text>
</comment>
<dbReference type="eggNOG" id="KOG2287">
    <property type="taxonomic scope" value="Eukaryota"/>
</dbReference>
<keyword evidence="8 13" id="KW-0735">Signal-anchor</keyword>
<evidence type="ECO:0000256" key="3">
    <source>
        <dbReference type="ARBA" id="ARBA00004922"/>
    </source>
</evidence>
<keyword evidence="5 13" id="KW-0328">Glycosyltransferase</keyword>
<dbReference type="EC" id="2.4.1.-" evidence="13"/>
<evidence type="ECO:0000256" key="11">
    <source>
        <dbReference type="ARBA" id="ARBA00023136"/>
    </source>
</evidence>
<evidence type="ECO:0000256" key="9">
    <source>
        <dbReference type="ARBA" id="ARBA00022989"/>
    </source>
</evidence>
<organism evidence="14">
    <name type="scientific">Oryza punctata</name>
    <name type="common">Red rice</name>
    <dbReference type="NCBI Taxonomy" id="4537"/>
    <lineage>
        <taxon>Eukaryota</taxon>
        <taxon>Viridiplantae</taxon>
        <taxon>Streptophyta</taxon>
        <taxon>Embryophyta</taxon>
        <taxon>Tracheophyta</taxon>
        <taxon>Spermatophyta</taxon>
        <taxon>Magnoliopsida</taxon>
        <taxon>Liliopsida</taxon>
        <taxon>Poales</taxon>
        <taxon>Poaceae</taxon>
        <taxon>BOP clade</taxon>
        <taxon>Oryzoideae</taxon>
        <taxon>Oryzeae</taxon>
        <taxon>Oryzinae</taxon>
        <taxon>Oryza</taxon>
    </lineage>
</organism>